<dbReference type="InterPro" id="IPR000792">
    <property type="entry name" value="Tscrpt_reg_LuxR_C"/>
</dbReference>
<keyword evidence="1 5" id="KW-0597">Phosphoprotein</keyword>
<dbReference type="OrthoDB" id="4297804at2"/>
<dbReference type="SUPFAM" id="SSF52172">
    <property type="entry name" value="CheY-like"/>
    <property type="match status" value="1"/>
</dbReference>
<dbReference type="PROSITE" id="PS00622">
    <property type="entry name" value="HTH_LUXR_1"/>
    <property type="match status" value="1"/>
</dbReference>
<dbReference type="PRINTS" id="PR00038">
    <property type="entry name" value="HTHLUXR"/>
</dbReference>
<evidence type="ECO:0000256" key="1">
    <source>
        <dbReference type="ARBA" id="ARBA00022553"/>
    </source>
</evidence>
<dbReference type="Pfam" id="PF00072">
    <property type="entry name" value="Response_reg"/>
    <property type="match status" value="1"/>
</dbReference>
<dbReference type="EMBL" id="MCGQ01000023">
    <property type="protein sequence ID" value="OXY92288.1"/>
    <property type="molecule type" value="Genomic_DNA"/>
</dbReference>
<dbReference type="CDD" id="cd06170">
    <property type="entry name" value="LuxR_C_like"/>
    <property type="match status" value="1"/>
</dbReference>
<dbReference type="PANTHER" id="PTHR43214:SF24">
    <property type="entry name" value="TRANSCRIPTIONAL REGULATORY PROTEIN NARL-RELATED"/>
    <property type="match status" value="1"/>
</dbReference>
<dbReference type="CDD" id="cd17535">
    <property type="entry name" value="REC_NarL-like"/>
    <property type="match status" value="1"/>
</dbReference>
<dbReference type="GO" id="GO:0006355">
    <property type="term" value="P:regulation of DNA-templated transcription"/>
    <property type="evidence" value="ECO:0007669"/>
    <property type="project" value="InterPro"/>
</dbReference>
<organism evidence="8 9">
    <name type="scientific">Streptomyces diastatochromogenes</name>
    <dbReference type="NCBI Taxonomy" id="42236"/>
    <lineage>
        <taxon>Bacteria</taxon>
        <taxon>Bacillati</taxon>
        <taxon>Actinomycetota</taxon>
        <taxon>Actinomycetes</taxon>
        <taxon>Kitasatosporales</taxon>
        <taxon>Streptomycetaceae</taxon>
        <taxon>Streptomyces</taxon>
    </lineage>
</organism>
<protein>
    <submittedName>
        <fullName evidence="8">DNA-binding response regulator</fullName>
    </submittedName>
</protein>
<dbReference type="InterPro" id="IPR058245">
    <property type="entry name" value="NreC/VraR/RcsB-like_REC"/>
</dbReference>
<dbReference type="Proteomes" id="UP000215483">
    <property type="component" value="Unassembled WGS sequence"/>
</dbReference>
<dbReference type="Pfam" id="PF00196">
    <property type="entry name" value="GerE"/>
    <property type="match status" value="1"/>
</dbReference>
<name>A0A233S9H2_STRDA</name>
<feature type="domain" description="Response regulatory" evidence="7">
    <location>
        <begin position="3"/>
        <end position="132"/>
    </location>
</feature>
<dbReference type="InterPro" id="IPR011006">
    <property type="entry name" value="CheY-like_superfamily"/>
</dbReference>
<dbReference type="AlphaFoldDB" id="A0A233S9H2"/>
<evidence type="ECO:0000256" key="5">
    <source>
        <dbReference type="PROSITE-ProRule" id="PRU00169"/>
    </source>
</evidence>
<dbReference type="SMART" id="SM00421">
    <property type="entry name" value="HTH_LUXR"/>
    <property type="match status" value="1"/>
</dbReference>
<keyword evidence="3 8" id="KW-0238">DNA-binding</keyword>
<feature type="modified residue" description="4-aspartylphosphate" evidence="5">
    <location>
        <position position="54"/>
    </location>
</feature>
<comment type="caution">
    <text evidence="8">The sequence shown here is derived from an EMBL/GenBank/DDBJ whole genome shotgun (WGS) entry which is preliminary data.</text>
</comment>
<dbReference type="SUPFAM" id="SSF46894">
    <property type="entry name" value="C-terminal effector domain of the bipartite response regulators"/>
    <property type="match status" value="1"/>
</dbReference>
<evidence type="ECO:0000256" key="2">
    <source>
        <dbReference type="ARBA" id="ARBA00023015"/>
    </source>
</evidence>
<dbReference type="Gene3D" id="3.40.50.2300">
    <property type="match status" value="1"/>
</dbReference>
<accession>A0A233S9H2</accession>
<dbReference type="PANTHER" id="PTHR43214">
    <property type="entry name" value="TWO-COMPONENT RESPONSE REGULATOR"/>
    <property type="match status" value="1"/>
</dbReference>
<dbReference type="InterPro" id="IPR039420">
    <property type="entry name" value="WalR-like"/>
</dbReference>
<keyword evidence="9" id="KW-1185">Reference proteome</keyword>
<dbReference type="GO" id="GO:0000160">
    <property type="term" value="P:phosphorelay signal transduction system"/>
    <property type="evidence" value="ECO:0007669"/>
    <property type="project" value="InterPro"/>
</dbReference>
<dbReference type="SMART" id="SM00448">
    <property type="entry name" value="REC"/>
    <property type="match status" value="1"/>
</dbReference>
<keyword evidence="4" id="KW-0804">Transcription</keyword>
<evidence type="ECO:0000313" key="8">
    <source>
        <dbReference type="EMBL" id="OXY92288.1"/>
    </source>
</evidence>
<sequence length="231" mass="24727">MTTVLILNDQALQRHGLRLFLEAQPGVTVVGEAATGVQASQTAARLHPDVILMDMGLPDDEGIRTIRHIARREGHTAPPAAHRAKTAHPRVLVLTPADTDDFAYAALSAGAGGFLLTNALPDQLTAAIHIVAQGGAVLPPRLTRRLIEALRQQGPSHTPRNARRLSVLTEREREVLTALASGWSNTEIATRLSIAPTTVKTHVSSILAKFGVRARVQAVVIAYETGLVRPT</sequence>
<evidence type="ECO:0000313" key="9">
    <source>
        <dbReference type="Proteomes" id="UP000215483"/>
    </source>
</evidence>
<gene>
    <name evidence="8" type="ORF">BEK98_26215</name>
</gene>
<dbReference type="PROSITE" id="PS50110">
    <property type="entry name" value="RESPONSE_REGULATORY"/>
    <property type="match status" value="1"/>
</dbReference>
<evidence type="ECO:0000259" key="6">
    <source>
        <dbReference type="PROSITE" id="PS50043"/>
    </source>
</evidence>
<dbReference type="InterPro" id="IPR016032">
    <property type="entry name" value="Sig_transdc_resp-reg_C-effctor"/>
</dbReference>
<evidence type="ECO:0000256" key="3">
    <source>
        <dbReference type="ARBA" id="ARBA00023125"/>
    </source>
</evidence>
<proteinExistence type="predicted"/>
<dbReference type="InterPro" id="IPR001789">
    <property type="entry name" value="Sig_transdc_resp-reg_receiver"/>
</dbReference>
<evidence type="ECO:0000259" key="7">
    <source>
        <dbReference type="PROSITE" id="PS50110"/>
    </source>
</evidence>
<keyword evidence="2" id="KW-0805">Transcription regulation</keyword>
<feature type="domain" description="HTH luxR-type" evidence="6">
    <location>
        <begin position="161"/>
        <end position="226"/>
    </location>
</feature>
<reference evidence="8 9" key="1">
    <citation type="submission" date="2016-07" db="EMBL/GenBank/DDBJ databases">
        <title>Draft genome of Streptomyces diastatochromogenes.</title>
        <authorList>
            <person name="Podduturi R."/>
            <person name="Lukassen M.B."/>
            <person name="Clausen N."/>
            <person name="Nielsen J.L."/>
            <person name="Jorgensen N.O."/>
        </authorList>
    </citation>
    <scope>NUCLEOTIDE SEQUENCE [LARGE SCALE GENOMIC DNA]</scope>
    <source>
        <strain evidence="8 9">DSM 40608</strain>
    </source>
</reference>
<dbReference type="GO" id="GO:0003677">
    <property type="term" value="F:DNA binding"/>
    <property type="evidence" value="ECO:0007669"/>
    <property type="project" value="UniProtKB-KW"/>
</dbReference>
<evidence type="ECO:0000256" key="4">
    <source>
        <dbReference type="ARBA" id="ARBA00023163"/>
    </source>
</evidence>
<dbReference type="RefSeq" id="WP_094219231.1">
    <property type="nucleotide sequence ID" value="NZ_MCGQ01000023.1"/>
</dbReference>
<dbReference type="PROSITE" id="PS50043">
    <property type="entry name" value="HTH_LUXR_2"/>
    <property type="match status" value="1"/>
</dbReference>